<evidence type="ECO:0000313" key="2">
    <source>
        <dbReference type="Proteomes" id="UP000030653"/>
    </source>
</evidence>
<dbReference type="OrthoDB" id="3543113at2759"/>
<evidence type="ECO:0000313" key="1">
    <source>
        <dbReference type="EMBL" id="EJT99837.1"/>
    </source>
</evidence>
<gene>
    <name evidence="1" type="ORF">DACRYDRAFT_109261</name>
</gene>
<evidence type="ECO:0008006" key="3">
    <source>
        <dbReference type="Google" id="ProtNLM"/>
    </source>
</evidence>
<dbReference type="GeneID" id="63683915"/>
<keyword evidence="2" id="KW-1185">Reference proteome</keyword>
<dbReference type="RefSeq" id="XP_040626735.1">
    <property type="nucleotide sequence ID" value="XM_040768853.1"/>
</dbReference>
<organism evidence="1 2">
    <name type="scientific">Dacryopinax primogenitus (strain DJM 731)</name>
    <name type="common">Brown rot fungus</name>
    <dbReference type="NCBI Taxonomy" id="1858805"/>
    <lineage>
        <taxon>Eukaryota</taxon>
        <taxon>Fungi</taxon>
        <taxon>Dikarya</taxon>
        <taxon>Basidiomycota</taxon>
        <taxon>Agaricomycotina</taxon>
        <taxon>Dacrymycetes</taxon>
        <taxon>Dacrymycetales</taxon>
        <taxon>Dacrymycetaceae</taxon>
        <taxon>Dacryopinax</taxon>
    </lineage>
</organism>
<sequence length="140" mass="16406">MPVMSTHISRAARAQSLVFNCPELAEGILRFMDRNSILQLMLAGRQFWEPCAYQLWHTLDSFDPPMRLLPSDLWLWTILGFIDELGVTRPLLDEDVARWKLYAGFVRMWPKARILGSRCSEVRGLLWMIRKVDLMRKLVD</sequence>
<name>M5G7T3_DACPD</name>
<proteinExistence type="predicted"/>
<accession>M5G7T3</accession>
<dbReference type="HOGENOM" id="CLU_1835106_0_0_1"/>
<reference evidence="1 2" key="1">
    <citation type="journal article" date="2012" name="Science">
        <title>The Paleozoic origin of enzymatic lignin decomposition reconstructed from 31 fungal genomes.</title>
        <authorList>
            <person name="Floudas D."/>
            <person name="Binder M."/>
            <person name="Riley R."/>
            <person name="Barry K."/>
            <person name="Blanchette R.A."/>
            <person name="Henrissat B."/>
            <person name="Martinez A.T."/>
            <person name="Otillar R."/>
            <person name="Spatafora J.W."/>
            <person name="Yadav J.S."/>
            <person name="Aerts A."/>
            <person name="Benoit I."/>
            <person name="Boyd A."/>
            <person name="Carlson A."/>
            <person name="Copeland A."/>
            <person name="Coutinho P.M."/>
            <person name="de Vries R.P."/>
            <person name="Ferreira P."/>
            <person name="Findley K."/>
            <person name="Foster B."/>
            <person name="Gaskell J."/>
            <person name="Glotzer D."/>
            <person name="Gorecki P."/>
            <person name="Heitman J."/>
            <person name="Hesse C."/>
            <person name="Hori C."/>
            <person name="Igarashi K."/>
            <person name="Jurgens J.A."/>
            <person name="Kallen N."/>
            <person name="Kersten P."/>
            <person name="Kohler A."/>
            <person name="Kuees U."/>
            <person name="Kumar T.K.A."/>
            <person name="Kuo A."/>
            <person name="LaButti K."/>
            <person name="Larrondo L.F."/>
            <person name="Lindquist E."/>
            <person name="Ling A."/>
            <person name="Lombard V."/>
            <person name="Lucas S."/>
            <person name="Lundell T."/>
            <person name="Martin R."/>
            <person name="McLaughlin D.J."/>
            <person name="Morgenstern I."/>
            <person name="Morin E."/>
            <person name="Murat C."/>
            <person name="Nagy L.G."/>
            <person name="Nolan M."/>
            <person name="Ohm R.A."/>
            <person name="Patyshakuliyeva A."/>
            <person name="Rokas A."/>
            <person name="Ruiz-Duenas F.J."/>
            <person name="Sabat G."/>
            <person name="Salamov A."/>
            <person name="Samejima M."/>
            <person name="Schmutz J."/>
            <person name="Slot J.C."/>
            <person name="St John F."/>
            <person name="Stenlid J."/>
            <person name="Sun H."/>
            <person name="Sun S."/>
            <person name="Syed K."/>
            <person name="Tsang A."/>
            <person name="Wiebenga A."/>
            <person name="Young D."/>
            <person name="Pisabarro A."/>
            <person name="Eastwood D.C."/>
            <person name="Martin F."/>
            <person name="Cullen D."/>
            <person name="Grigoriev I.V."/>
            <person name="Hibbett D.S."/>
        </authorList>
    </citation>
    <scope>NUCLEOTIDE SEQUENCE [LARGE SCALE GENOMIC DNA]</scope>
    <source>
        <strain evidence="1 2">DJM-731 SS1</strain>
    </source>
</reference>
<dbReference type="AlphaFoldDB" id="M5G7T3"/>
<protein>
    <recommendedName>
        <fullName evidence="3">F-box domain-containing protein</fullName>
    </recommendedName>
</protein>
<dbReference type="Proteomes" id="UP000030653">
    <property type="component" value="Unassembled WGS sequence"/>
</dbReference>
<dbReference type="EMBL" id="JH795868">
    <property type="protein sequence ID" value="EJT99837.1"/>
    <property type="molecule type" value="Genomic_DNA"/>
</dbReference>